<dbReference type="EMBL" id="CM056811">
    <property type="protein sequence ID" value="KAJ8635321.1"/>
    <property type="molecule type" value="Genomic_DNA"/>
</dbReference>
<evidence type="ECO:0000313" key="1">
    <source>
        <dbReference type="EMBL" id="KAJ8635321.1"/>
    </source>
</evidence>
<evidence type="ECO:0000313" key="2">
    <source>
        <dbReference type="Proteomes" id="UP001234297"/>
    </source>
</evidence>
<comment type="caution">
    <text evidence="1">The sequence shown here is derived from an EMBL/GenBank/DDBJ whole genome shotgun (WGS) entry which is preliminary data.</text>
</comment>
<name>A0ACC2LPD3_PERAE</name>
<gene>
    <name evidence="1" type="ORF">MRB53_009588</name>
</gene>
<organism evidence="1 2">
    <name type="scientific">Persea americana</name>
    <name type="common">Avocado</name>
    <dbReference type="NCBI Taxonomy" id="3435"/>
    <lineage>
        <taxon>Eukaryota</taxon>
        <taxon>Viridiplantae</taxon>
        <taxon>Streptophyta</taxon>
        <taxon>Embryophyta</taxon>
        <taxon>Tracheophyta</taxon>
        <taxon>Spermatophyta</taxon>
        <taxon>Magnoliopsida</taxon>
        <taxon>Magnoliidae</taxon>
        <taxon>Laurales</taxon>
        <taxon>Lauraceae</taxon>
        <taxon>Persea</taxon>
    </lineage>
</organism>
<dbReference type="Proteomes" id="UP001234297">
    <property type="component" value="Chromosome 3"/>
</dbReference>
<keyword evidence="2" id="KW-1185">Reference proteome</keyword>
<reference evidence="1 2" key="1">
    <citation type="journal article" date="2022" name="Hortic Res">
        <title>A haplotype resolved chromosomal level avocado genome allows analysis of novel avocado genes.</title>
        <authorList>
            <person name="Nath O."/>
            <person name="Fletcher S.J."/>
            <person name="Hayward A."/>
            <person name="Shaw L.M."/>
            <person name="Masouleh A.K."/>
            <person name="Furtado A."/>
            <person name="Henry R.J."/>
            <person name="Mitter N."/>
        </authorList>
    </citation>
    <scope>NUCLEOTIDE SEQUENCE [LARGE SCALE GENOMIC DNA]</scope>
    <source>
        <strain evidence="2">cv. Hass</strain>
    </source>
</reference>
<accession>A0ACC2LPD3</accession>
<proteinExistence type="predicted"/>
<protein>
    <submittedName>
        <fullName evidence="1">Uncharacterized protein</fullName>
    </submittedName>
</protein>
<sequence>MPCSNLKPENEDEELDEKRLYRTTHMFTATMSPERLARKYLRNPVVVTIGTAGKTTDLITQHVMMVLESEKMPRLQKMLNGLGEKFAIVFVNNRRSADTLSKALDKAGYRVTTLHGGKSQNQREISLLVAMDVMGRGIDIPEVAHVINYDMPGSIETCTHRIGRTGCARKTGVGTTFLTLQVFYDLKQMLIQSNNPVPLELARHGISKFKPCHFA</sequence>